<dbReference type="Pfam" id="PF00528">
    <property type="entry name" value="BPD_transp_1"/>
    <property type="match status" value="1"/>
</dbReference>
<evidence type="ECO:0000256" key="6">
    <source>
        <dbReference type="ARBA" id="ARBA00023136"/>
    </source>
</evidence>
<comment type="similarity">
    <text evidence="7">Belongs to the binding-protein-dependent transport system permease family.</text>
</comment>
<feature type="transmembrane region" description="Helical" evidence="7">
    <location>
        <begin position="151"/>
        <end position="175"/>
    </location>
</feature>
<evidence type="ECO:0000256" key="2">
    <source>
        <dbReference type="ARBA" id="ARBA00022448"/>
    </source>
</evidence>
<keyword evidence="6 7" id="KW-0472">Membrane</keyword>
<feature type="transmembrane region" description="Helical" evidence="7">
    <location>
        <begin position="211"/>
        <end position="232"/>
    </location>
</feature>
<feature type="transmembrane region" description="Helical" evidence="7">
    <location>
        <begin position="12"/>
        <end position="30"/>
    </location>
</feature>
<feature type="transmembrane region" description="Helical" evidence="7">
    <location>
        <begin position="71"/>
        <end position="92"/>
    </location>
</feature>
<feature type="transmembrane region" description="Helical" evidence="7">
    <location>
        <begin position="258"/>
        <end position="282"/>
    </location>
</feature>
<dbReference type="PANTHER" id="PTHR30193">
    <property type="entry name" value="ABC TRANSPORTER PERMEASE PROTEIN"/>
    <property type="match status" value="1"/>
</dbReference>
<dbReference type="AlphaFoldDB" id="A0A0B2A4Q1"/>
<dbReference type="GO" id="GO:0005886">
    <property type="term" value="C:plasma membrane"/>
    <property type="evidence" value="ECO:0007669"/>
    <property type="project" value="UniProtKB-SubCell"/>
</dbReference>
<dbReference type="PANTHER" id="PTHR30193:SF41">
    <property type="entry name" value="DIACETYLCHITOBIOSE UPTAKE SYSTEM PERMEASE PROTEIN NGCF"/>
    <property type="match status" value="1"/>
</dbReference>
<organism evidence="9 10">
    <name type="scientific">Microbacterium mangrovi</name>
    <dbReference type="NCBI Taxonomy" id="1348253"/>
    <lineage>
        <taxon>Bacteria</taxon>
        <taxon>Bacillati</taxon>
        <taxon>Actinomycetota</taxon>
        <taxon>Actinomycetes</taxon>
        <taxon>Micrococcales</taxon>
        <taxon>Microbacteriaceae</taxon>
        <taxon>Microbacterium</taxon>
    </lineage>
</organism>
<evidence type="ECO:0000256" key="7">
    <source>
        <dbReference type="RuleBase" id="RU363032"/>
    </source>
</evidence>
<feature type="domain" description="ABC transmembrane type-1" evidence="8">
    <location>
        <begin position="67"/>
        <end position="279"/>
    </location>
</feature>
<dbReference type="RefSeq" id="WP_039400981.1">
    <property type="nucleotide sequence ID" value="NZ_JTDK01000014.1"/>
</dbReference>
<dbReference type="CDD" id="cd06261">
    <property type="entry name" value="TM_PBP2"/>
    <property type="match status" value="1"/>
</dbReference>
<dbReference type="InterPro" id="IPR051393">
    <property type="entry name" value="ABC_transporter_permease"/>
</dbReference>
<dbReference type="EMBL" id="JTDK01000014">
    <property type="protein sequence ID" value="KHK96577.1"/>
    <property type="molecule type" value="Genomic_DNA"/>
</dbReference>
<dbReference type="Gene3D" id="1.10.3720.10">
    <property type="entry name" value="MetI-like"/>
    <property type="match status" value="1"/>
</dbReference>
<protein>
    <submittedName>
        <fullName evidence="9">ABC transporter permease</fullName>
    </submittedName>
</protein>
<comment type="subcellular location">
    <subcellularLocation>
        <location evidence="1 7">Cell membrane</location>
        <topology evidence="1 7">Multi-pass membrane protein</topology>
    </subcellularLocation>
</comment>
<feature type="transmembrane region" description="Helical" evidence="7">
    <location>
        <begin position="104"/>
        <end position="124"/>
    </location>
</feature>
<keyword evidence="10" id="KW-1185">Reference proteome</keyword>
<accession>A0A0B2A4Q1</accession>
<dbReference type="InterPro" id="IPR000515">
    <property type="entry name" value="MetI-like"/>
</dbReference>
<dbReference type="Proteomes" id="UP000031030">
    <property type="component" value="Unassembled WGS sequence"/>
</dbReference>
<dbReference type="InterPro" id="IPR035906">
    <property type="entry name" value="MetI-like_sf"/>
</dbReference>
<name>A0A0B2A4Q1_9MICO</name>
<comment type="caution">
    <text evidence="9">The sequence shown here is derived from an EMBL/GenBank/DDBJ whole genome shotgun (WGS) entry which is preliminary data.</text>
</comment>
<dbReference type="OrthoDB" id="9805974at2"/>
<dbReference type="SUPFAM" id="SSF161098">
    <property type="entry name" value="MetI-like"/>
    <property type="match status" value="1"/>
</dbReference>
<keyword evidence="5 7" id="KW-1133">Transmembrane helix</keyword>
<evidence type="ECO:0000256" key="1">
    <source>
        <dbReference type="ARBA" id="ARBA00004651"/>
    </source>
</evidence>
<evidence type="ECO:0000256" key="5">
    <source>
        <dbReference type="ARBA" id="ARBA00022989"/>
    </source>
</evidence>
<dbReference type="GO" id="GO:0055085">
    <property type="term" value="P:transmembrane transport"/>
    <property type="evidence" value="ECO:0007669"/>
    <property type="project" value="InterPro"/>
</dbReference>
<evidence type="ECO:0000256" key="3">
    <source>
        <dbReference type="ARBA" id="ARBA00022475"/>
    </source>
</evidence>
<evidence type="ECO:0000259" key="8">
    <source>
        <dbReference type="PROSITE" id="PS50928"/>
    </source>
</evidence>
<dbReference type="SUPFAM" id="SSF160964">
    <property type="entry name" value="MalF N-terminal region-like"/>
    <property type="match status" value="1"/>
</dbReference>
<sequence length="290" mass="32160">MIWVSNRWKILAMLGPALIVFTMFVIYPLAYSGVFSFTRFQGFGEPKWIGWDNYKALLIDPFFWQSLQNTFVILIVSLAVLIPSSFALAMLLQRTIRGGGGMRALVFGPAIIAPILVGLIWVFILDPKIGLLNRVLGALGVPPVQWIGGNYLTPISVSLVFIWSSIGFAMTIFYAGLQLLPADVLEASALDGATGWQQTWHVKIPMMRETFAIVTILMITNVFKIFELVYMLTGGGPVHRSETLVSYMYFVTFTNQQYGYGMALAVIITVLGAIVSIGYLVAARRKEKLA</sequence>
<keyword evidence="3" id="KW-1003">Cell membrane</keyword>
<keyword evidence="2 7" id="KW-0813">Transport</keyword>
<evidence type="ECO:0000313" key="9">
    <source>
        <dbReference type="EMBL" id="KHK96577.1"/>
    </source>
</evidence>
<keyword evidence="4 7" id="KW-0812">Transmembrane</keyword>
<evidence type="ECO:0000313" key="10">
    <source>
        <dbReference type="Proteomes" id="UP000031030"/>
    </source>
</evidence>
<evidence type="ECO:0000256" key="4">
    <source>
        <dbReference type="ARBA" id="ARBA00022692"/>
    </source>
</evidence>
<dbReference type="PROSITE" id="PS50928">
    <property type="entry name" value="ABC_TM1"/>
    <property type="match status" value="1"/>
</dbReference>
<proteinExistence type="inferred from homology"/>
<dbReference type="STRING" id="1348253.LK09_14655"/>
<gene>
    <name evidence="9" type="ORF">LK09_14655</name>
</gene>
<reference evidence="9 10" key="1">
    <citation type="submission" date="2014-11" db="EMBL/GenBank/DDBJ databases">
        <title>Genome sequence of Microbacterium mangrovi MUSC 115(T).</title>
        <authorList>
            <person name="Lee L.-H."/>
        </authorList>
    </citation>
    <scope>NUCLEOTIDE SEQUENCE [LARGE SCALE GENOMIC DNA]</scope>
    <source>
        <strain evidence="9 10">MUSC 115</strain>
    </source>
</reference>